<dbReference type="GO" id="GO:0031124">
    <property type="term" value="P:mRNA 3'-end processing"/>
    <property type="evidence" value="ECO:0007669"/>
    <property type="project" value="InterPro"/>
</dbReference>
<dbReference type="AlphaFoldDB" id="K0RQ99"/>
<evidence type="ECO:0000313" key="4">
    <source>
        <dbReference type="Proteomes" id="UP000266841"/>
    </source>
</evidence>
<evidence type="ECO:0000313" key="3">
    <source>
        <dbReference type="EMBL" id="EJK55225.1"/>
    </source>
</evidence>
<feature type="domain" description="Transcription termination and cleavage factor C-terminal" evidence="2">
    <location>
        <begin position="20"/>
        <end position="51"/>
    </location>
</feature>
<keyword evidence="4" id="KW-1185">Reference proteome</keyword>
<dbReference type="Gene3D" id="1.10.20.70">
    <property type="entry name" value="Transcription termination and cleavage factor, C-terminal domain"/>
    <property type="match status" value="1"/>
</dbReference>
<sequence length="159" mass="17461">MGPPPSAMAPGVAAGLDPGLVRQVMALTPAQISSLPPDKQQSIMALRNQITGGGMRYRHEAFVALLHAPASPRVGDEPGVGLFSRVQRCQDHARDRQVPGRQFLEAPKPARERPVAKPAFRLPAEPDLQGPNVRQERQVQLRHPGQGRRRVSVRNEKRI</sequence>
<feature type="region of interest" description="Disordered" evidence="1">
    <location>
        <begin position="92"/>
        <end position="159"/>
    </location>
</feature>
<proteinExistence type="predicted"/>
<dbReference type="InterPro" id="IPR026896">
    <property type="entry name" value="CSTF_C"/>
</dbReference>
<comment type="caution">
    <text evidence="3">The sequence shown here is derived from an EMBL/GenBank/DDBJ whole genome shotgun (WGS) entry which is preliminary data.</text>
</comment>
<dbReference type="Proteomes" id="UP000266841">
    <property type="component" value="Unassembled WGS sequence"/>
</dbReference>
<dbReference type="Pfam" id="PF14304">
    <property type="entry name" value="CSTF_C"/>
    <property type="match status" value="1"/>
</dbReference>
<name>K0RQ99_THAOC</name>
<evidence type="ECO:0000256" key="1">
    <source>
        <dbReference type="SAM" id="MobiDB-lite"/>
    </source>
</evidence>
<gene>
    <name evidence="3" type="ORF">THAOC_25067</name>
</gene>
<dbReference type="InterPro" id="IPR038192">
    <property type="entry name" value="CSTF_C_sf"/>
</dbReference>
<protein>
    <recommendedName>
        <fullName evidence="2">Transcription termination and cleavage factor C-terminal domain-containing protein</fullName>
    </recommendedName>
</protein>
<organism evidence="3 4">
    <name type="scientific">Thalassiosira oceanica</name>
    <name type="common">Marine diatom</name>
    <dbReference type="NCBI Taxonomy" id="159749"/>
    <lineage>
        <taxon>Eukaryota</taxon>
        <taxon>Sar</taxon>
        <taxon>Stramenopiles</taxon>
        <taxon>Ochrophyta</taxon>
        <taxon>Bacillariophyta</taxon>
        <taxon>Coscinodiscophyceae</taxon>
        <taxon>Thalassiosirophycidae</taxon>
        <taxon>Thalassiosirales</taxon>
        <taxon>Thalassiosiraceae</taxon>
        <taxon>Thalassiosira</taxon>
    </lineage>
</organism>
<reference evidence="3 4" key="1">
    <citation type="journal article" date="2012" name="Genome Biol.">
        <title>Genome and low-iron response of an oceanic diatom adapted to chronic iron limitation.</title>
        <authorList>
            <person name="Lommer M."/>
            <person name="Specht M."/>
            <person name="Roy A.S."/>
            <person name="Kraemer L."/>
            <person name="Andreson R."/>
            <person name="Gutowska M.A."/>
            <person name="Wolf J."/>
            <person name="Bergner S.V."/>
            <person name="Schilhabel M.B."/>
            <person name="Klostermeier U.C."/>
            <person name="Beiko R.G."/>
            <person name="Rosenstiel P."/>
            <person name="Hippler M."/>
            <person name="Laroche J."/>
        </authorList>
    </citation>
    <scope>NUCLEOTIDE SEQUENCE [LARGE SCALE GENOMIC DNA]</scope>
    <source>
        <strain evidence="3 4">CCMP1005</strain>
    </source>
</reference>
<evidence type="ECO:0000259" key="2">
    <source>
        <dbReference type="Pfam" id="PF14304"/>
    </source>
</evidence>
<dbReference type="EMBL" id="AGNL01034524">
    <property type="protein sequence ID" value="EJK55225.1"/>
    <property type="molecule type" value="Genomic_DNA"/>
</dbReference>
<accession>K0RQ99</accession>